<feature type="transmembrane region" description="Helical" evidence="5">
    <location>
        <begin position="623"/>
        <end position="641"/>
    </location>
</feature>
<feature type="transmembrane region" description="Helical" evidence="5">
    <location>
        <begin position="591"/>
        <end position="611"/>
    </location>
</feature>
<reference evidence="7 8" key="1">
    <citation type="submission" date="2024-09" db="EMBL/GenBank/DDBJ databases">
        <authorList>
            <person name="Sun Q."/>
            <person name="Mori K."/>
        </authorList>
    </citation>
    <scope>NUCLEOTIDE SEQUENCE [LARGE SCALE GENOMIC DNA]</scope>
    <source>
        <strain evidence="7 8">CCM 7659</strain>
    </source>
</reference>
<feature type="transmembrane region" description="Helical" evidence="5">
    <location>
        <begin position="21"/>
        <end position="44"/>
    </location>
</feature>
<feature type="transmembrane region" description="Helical" evidence="5">
    <location>
        <begin position="766"/>
        <end position="785"/>
    </location>
</feature>
<feature type="transmembrane region" description="Helical" evidence="5">
    <location>
        <begin position="563"/>
        <end position="585"/>
    </location>
</feature>
<accession>A0ABV5JL74</accession>
<proteinExistence type="predicted"/>
<evidence type="ECO:0000256" key="3">
    <source>
        <dbReference type="ARBA" id="ARBA00022989"/>
    </source>
</evidence>
<keyword evidence="3 5" id="KW-1133">Transmembrane helix</keyword>
<dbReference type="PANTHER" id="PTHR43077">
    <property type="entry name" value="TRANSPORT PERMEASE YVFS-RELATED"/>
    <property type="match status" value="1"/>
</dbReference>
<dbReference type="InterPro" id="IPR017500">
    <property type="entry name" value="Phage_infect_YhgE_N"/>
</dbReference>
<feature type="transmembrane region" description="Helical" evidence="5">
    <location>
        <begin position="791"/>
        <end position="810"/>
    </location>
</feature>
<evidence type="ECO:0000313" key="8">
    <source>
        <dbReference type="Proteomes" id="UP001589700"/>
    </source>
</evidence>
<feature type="domain" description="ABC-2 type transporter transmembrane" evidence="6">
    <location>
        <begin position="22"/>
        <end position="176"/>
    </location>
</feature>
<sequence>MRNAFKVLRRDLTRIRRAPKSWAIIIGLLVLPSLYAWVNIIAFWDPYGNADHIKVAIVNQDEGASTELTGEVNVGEQVVDQLKTNDQLGWQFMDHDAAMDAVRSGESYAAIVMPPDFSKDLLTIMTGDFIQPELEYYTNEKANAIAPKITEVGASTLDTQINSNFAATVAQTIAEQAEKAGVDTGDWLIDSRNETLSALDQALATVQATRMSLTELGDALGPGKDAIGDAKSALQRVDSAMDDVSAAATDAQALVNEVQRDLVGFSENLSDAYVSGASNLTSATSRLNESVGQVSAGADAARTALSSAQRDVQAVIAANEALLATLRPVAAAIPAGVPAKAQAEQVISDLEAQTARDRELLAALDAAHAGVSTISGQTAAASEAVRAVERSSAGLHALLADAFPGLNQSMASLSASVGALTTALDSQQTLVGEAVDLLTELESLLDETGTAVSSLDGNLGDIQSDLNTLQTDLDAISAADIWNQVSLLTDLDPESIAAFMGGPVTVHENDLFPVPAYGSSMAPLFTNLSLWIAGFVLMVLFKLEVDTEDVEGLTVRQAYFGRWLLFAVMNIIQALLVSIGNVLIGVQTANAVVFVVTCVFIGLVYMSIIYALSVSFGYIGKGIAVLLVIMQIPGASGIYPIEMMPEFFRALFPFFPFTYGIDALRETIGGFYHLYYFKYLAVLLLFAALAFFLGLLLRQRLGNFSRLFNTKLASTGLFLSEDVQTLGSRRRLTQLVQALTDKEKLREVNAKRRHWLDANHKTVQRGAVLIGLIGTAVLCAIGLVFPDAKATVLGIWGLLVLLVMGAIVAIEYINQSVMFGTEVLDLPEDEVRLVLAAEEAAIRPDARLDQLEKRGQHA</sequence>
<comment type="subcellular location">
    <subcellularLocation>
        <location evidence="1">Membrane</location>
        <topology evidence="1">Multi-pass membrane protein</topology>
    </subcellularLocation>
</comment>
<name>A0ABV5JL74_9ACTN</name>
<evidence type="ECO:0000313" key="7">
    <source>
        <dbReference type="EMBL" id="MFB9258477.1"/>
    </source>
</evidence>
<keyword evidence="4 5" id="KW-0472">Membrane</keyword>
<dbReference type="NCBIfam" id="TIGR03062">
    <property type="entry name" value="pip_yhgE_Cterm"/>
    <property type="match status" value="1"/>
</dbReference>
<dbReference type="Gene3D" id="3.40.1710.10">
    <property type="entry name" value="abc type-2 transporter like domain"/>
    <property type="match status" value="1"/>
</dbReference>
<evidence type="ECO:0000259" key="6">
    <source>
        <dbReference type="Pfam" id="PF12698"/>
    </source>
</evidence>
<feature type="domain" description="ABC-2 type transporter transmembrane" evidence="6">
    <location>
        <begin position="516"/>
        <end position="696"/>
    </location>
</feature>
<feature type="transmembrane region" description="Helical" evidence="5">
    <location>
        <begin position="676"/>
        <end position="697"/>
    </location>
</feature>
<dbReference type="Pfam" id="PF12698">
    <property type="entry name" value="ABC2_membrane_3"/>
    <property type="match status" value="2"/>
</dbReference>
<comment type="caution">
    <text evidence="7">The sequence shown here is derived from an EMBL/GenBank/DDBJ whole genome shotgun (WGS) entry which is preliminary data.</text>
</comment>
<gene>
    <name evidence="7" type="ORF">ACFFVD_01520</name>
</gene>
<evidence type="ECO:0000256" key="4">
    <source>
        <dbReference type="ARBA" id="ARBA00023136"/>
    </source>
</evidence>
<feature type="transmembrane region" description="Helical" evidence="5">
    <location>
        <begin position="524"/>
        <end position="543"/>
    </location>
</feature>
<dbReference type="InterPro" id="IPR017501">
    <property type="entry name" value="Phage_infect_YhgE_C"/>
</dbReference>
<organism evidence="7 8">
    <name type="scientific">Dietzia aerolata</name>
    <dbReference type="NCBI Taxonomy" id="595984"/>
    <lineage>
        <taxon>Bacteria</taxon>
        <taxon>Bacillati</taxon>
        <taxon>Actinomycetota</taxon>
        <taxon>Actinomycetes</taxon>
        <taxon>Mycobacteriales</taxon>
        <taxon>Dietziaceae</taxon>
        <taxon>Dietzia</taxon>
    </lineage>
</organism>
<protein>
    <submittedName>
        <fullName evidence="7">YhgE/Pip family protein</fullName>
    </submittedName>
</protein>
<dbReference type="InterPro" id="IPR013525">
    <property type="entry name" value="ABC2_TM"/>
</dbReference>
<dbReference type="NCBIfam" id="TIGR03061">
    <property type="entry name" value="pip_yhgE_Nterm"/>
    <property type="match status" value="1"/>
</dbReference>
<keyword evidence="8" id="KW-1185">Reference proteome</keyword>
<evidence type="ECO:0000256" key="2">
    <source>
        <dbReference type="ARBA" id="ARBA00022692"/>
    </source>
</evidence>
<dbReference type="InterPro" id="IPR051328">
    <property type="entry name" value="T7SS_ABC-Transporter"/>
</dbReference>
<dbReference type="PANTHER" id="PTHR43077:SF10">
    <property type="entry name" value="TRANSPORT PERMEASE PROTEIN"/>
    <property type="match status" value="1"/>
</dbReference>
<dbReference type="EMBL" id="JBHMDY010000001">
    <property type="protein sequence ID" value="MFB9258477.1"/>
    <property type="molecule type" value="Genomic_DNA"/>
</dbReference>
<dbReference type="RefSeq" id="WP_182630721.1">
    <property type="nucleotide sequence ID" value="NZ_JAALDM010000005.1"/>
</dbReference>
<dbReference type="Proteomes" id="UP001589700">
    <property type="component" value="Unassembled WGS sequence"/>
</dbReference>
<evidence type="ECO:0000256" key="5">
    <source>
        <dbReference type="SAM" id="Phobius"/>
    </source>
</evidence>
<keyword evidence="2 5" id="KW-0812">Transmembrane</keyword>
<evidence type="ECO:0000256" key="1">
    <source>
        <dbReference type="ARBA" id="ARBA00004141"/>
    </source>
</evidence>